<dbReference type="EMBL" id="AOIL01000037">
    <property type="protein sequence ID" value="ELY91431.1"/>
    <property type="molecule type" value="Genomic_DNA"/>
</dbReference>
<evidence type="ECO:0000256" key="1">
    <source>
        <dbReference type="SAM" id="MobiDB-lite"/>
    </source>
</evidence>
<dbReference type="STRING" id="1230458.C484_10401"/>
<gene>
    <name evidence="2" type="ORF">C484_10401</name>
</gene>
<reference evidence="2 3" key="1">
    <citation type="journal article" date="2014" name="PLoS Genet.">
        <title>Phylogenetically driven sequencing of extremely halophilic archaea reveals strategies for static and dynamic osmo-response.</title>
        <authorList>
            <person name="Becker E.A."/>
            <person name="Seitzer P.M."/>
            <person name="Tritt A."/>
            <person name="Larsen D."/>
            <person name="Krusor M."/>
            <person name="Yao A.I."/>
            <person name="Wu D."/>
            <person name="Madern D."/>
            <person name="Eisen J.A."/>
            <person name="Darling A.E."/>
            <person name="Facciotti M.T."/>
        </authorList>
    </citation>
    <scope>NUCLEOTIDE SEQUENCE [LARGE SCALE GENOMIC DNA]</scope>
    <source>
        <strain evidence="2 3">DSM 12281</strain>
    </source>
</reference>
<evidence type="ECO:0000313" key="2">
    <source>
        <dbReference type="EMBL" id="ELY91431.1"/>
    </source>
</evidence>
<feature type="region of interest" description="Disordered" evidence="1">
    <location>
        <begin position="1"/>
        <end position="23"/>
    </location>
</feature>
<proteinExistence type="predicted"/>
<keyword evidence="3" id="KW-1185">Reference proteome</keyword>
<protein>
    <submittedName>
        <fullName evidence="2">Uncharacterized protein</fullName>
    </submittedName>
</protein>
<name>L9ZZD3_9EURY</name>
<accession>L9ZZD3</accession>
<dbReference type="Proteomes" id="UP000011648">
    <property type="component" value="Unassembled WGS sequence"/>
</dbReference>
<organism evidence="2 3">
    <name type="scientific">Natrialba taiwanensis DSM 12281</name>
    <dbReference type="NCBI Taxonomy" id="1230458"/>
    <lineage>
        <taxon>Archaea</taxon>
        <taxon>Methanobacteriati</taxon>
        <taxon>Methanobacteriota</taxon>
        <taxon>Stenosarchaea group</taxon>
        <taxon>Halobacteria</taxon>
        <taxon>Halobacteriales</taxon>
        <taxon>Natrialbaceae</taxon>
        <taxon>Natrialba</taxon>
    </lineage>
</organism>
<comment type="caution">
    <text evidence="2">The sequence shown here is derived from an EMBL/GenBank/DDBJ whole genome shotgun (WGS) entry which is preliminary data.</text>
</comment>
<sequence length="80" mass="9256">MSSVRDDAIKEHGKETLHEPHQRIDYNPKFDDYEFGDRGFWCDTCHSKCTLGLDAEEYGHYSGCPHRDIDRTPANNKGQL</sequence>
<dbReference type="AlphaFoldDB" id="L9ZZD3"/>
<evidence type="ECO:0000313" key="3">
    <source>
        <dbReference type="Proteomes" id="UP000011648"/>
    </source>
</evidence>